<evidence type="ECO:0000313" key="2">
    <source>
        <dbReference type="Proteomes" id="UP001609175"/>
    </source>
</evidence>
<dbReference type="EMBL" id="JBIMSO010000069">
    <property type="protein sequence ID" value="MFH5211083.1"/>
    <property type="molecule type" value="Genomic_DNA"/>
</dbReference>
<evidence type="ECO:0000313" key="1">
    <source>
        <dbReference type="EMBL" id="MFH5211083.1"/>
    </source>
</evidence>
<dbReference type="Pfam" id="PF13811">
    <property type="entry name" value="DUF4186"/>
    <property type="match status" value="1"/>
</dbReference>
<accession>A0ABW7JTD4</accession>
<gene>
    <name evidence="1" type="ORF">ACHIPZ_23145</name>
</gene>
<sequence>MQYATEDVVISCETAVMDELDARLQRIGQHHFRAKFRLRGRDRAVVDLRGIATVRKHAEDLIAARLAPAEPRNDGRQTPYRGHPVFVAQHATATCCRTCLARWHDIPAGRALANAERSYVVEAICRWIVGQYTPKLPPT</sequence>
<organism evidence="1 2">
    <name type="scientific">Antrihabitans spumae</name>
    <dbReference type="NCBI Taxonomy" id="3373370"/>
    <lineage>
        <taxon>Bacteria</taxon>
        <taxon>Bacillati</taxon>
        <taxon>Actinomycetota</taxon>
        <taxon>Actinomycetes</taxon>
        <taxon>Mycobacteriales</taxon>
        <taxon>Nocardiaceae</taxon>
        <taxon>Antrihabitans</taxon>
    </lineage>
</organism>
<comment type="caution">
    <text evidence="1">The sequence shown here is derived from an EMBL/GenBank/DDBJ whole genome shotgun (WGS) entry which is preliminary data.</text>
</comment>
<protein>
    <submittedName>
        <fullName evidence="1">DUF4186 domain-containing protein</fullName>
    </submittedName>
</protein>
<dbReference type="Proteomes" id="UP001609175">
    <property type="component" value="Unassembled WGS sequence"/>
</dbReference>
<name>A0ABW7JTD4_9NOCA</name>
<reference evidence="1 2" key="1">
    <citation type="submission" date="2024-10" db="EMBL/GenBank/DDBJ databases">
        <authorList>
            <person name="Riesco R."/>
        </authorList>
    </citation>
    <scope>NUCLEOTIDE SEQUENCE [LARGE SCALE GENOMIC DNA]</scope>
    <source>
        <strain evidence="1 2">NCIMB 15449</strain>
    </source>
</reference>
<dbReference type="RefSeq" id="WP_395117263.1">
    <property type="nucleotide sequence ID" value="NZ_JBIMSO010000069.1"/>
</dbReference>
<proteinExistence type="predicted"/>
<dbReference type="InterPro" id="IPR020378">
    <property type="entry name" value="DUF4186"/>
</dbReference>